<feature type="domain" description="FZ" evidence="21">
    <location>
        <begin position="33"/>
        <end position="147"/>
    </location>
</feature>
<dbReference type="Pfam" id="PF00057">
    <property type="entry name" value="Ldl_recept_a"/>
    <property type="match status" value="13"/>
</dbReference>
<keyword evidence="11" id="KW-0675">Receptor</keyword>
<keyword evidence="12" id="KW-0325">Glycoprotein</keyword>
<feature type="repeat" description="LDL-receptor class B" evidence="17">
    <location>
        <begin position="327"/>
        <end position="370"/>
    </location>
</feature>
<dbReference type="Gene3D" id="1.10.2000.10">
    <property type="entry name" value="Frizzled cysteine-rich domain"/>
    <property type="match status" value="1"/>
</dbReference>
<dbReference type="Gene3D" id="2.120.10.30">
    <property type="entry name" value="TolB, C-terminal domain"/>
    <property type="match status" value="2"/>
</dbReference>
<evidence type="ECO:0000256" key="10">
    <source>
        <dbReference type="ARBA" id="ARBA00023157"/>
    </source>
</evidence>
<dbReference type="SMART" id="SM00179">
    <property type="entry name" value="EGF_CA"/>
    <property type="match status" value="2"/>
</dbReference>
<feature type="disulfide bond" evidence="16">
    <location>
        <begin position="689"/>
        <end position="704"/>
    </location>
</feature>
<keyword evidence="4 18" id="KW-0812">Transmembrane</keyword>
<name>A0ABN8P2T9_9CNID</name>
<evidence type="ECO:0000256" key="17">
    <source>
        <dbReference type="PROSITE-ProRule" id="PRU00461"/>
    </source>
</evidence>
<feature type="disulfide bond" evidence="16">
    <location>
        <begin position="875"/>
        <end position="893"/>
    </location>
</feature>
<sequence>MESFPPRRYVPSPRYVAVLGLFLLLPCLGQPTCEPLKISLCQRFYRTTIFPNTLNHTNQETAAVEFQQFAPLINLRCSRDIALFLCSVYFPVCPSVLKTAIPPPCRSLCDSARSGCEEQMRAFGFDWPEALNCDRFQKREEGICYRGDNDELNGFLLIANLRDVSRIKLGSTDHETIIPNQRSVVGIDYDFDTGFIYWTDKFAHKIQRASVSNSRNVKVVLDDGLSSPEGLAVDWVNKKLYWTDPGTDVIGVADFNGNSRMNLITTGLSKPRAIAVHPLIGFMYWSDWGTAAKIEKCGMNGDKSTRKVLIDRDIVWPNGMTIDYKEGRLWWTDARLGTVESTDLNGFDRKITIRSWFVRSSYGITVFGDSIYLGKRNRGRGVIRMDKATGNNWVRMGRKLRAPKEIAVYHRLRQPVPQGGNPCQPKAGSTSCSHICLLAPKDSYPDGYSCHCPPGLFLLYDNKTCDTSESTEETTTVGTTEGITTTKPTEVTTATTESVRTSTPVPCTTETQFQCKRSKICISRSWVCDSDDDCGDGSDEQHCTAPACNEFQCNETGTCIPSNWVCDGHSDCTDISDEQGCRDPGTCDSSQFQCKAIGNCIPRHWVCDGDDDCSDNSDESDCSAHIQCGRHEFRCKSSVAPTCISSNWTCNGVDDCSDGSDELNCTARECPIGQFKCRQSRCILDIWRCDGESDCADDSDEVACSTSFQCHKDQIPCGNITCIPQNWRCDGDADCADGSDEQNCPEKSCDPRNFFRCKVSGRCIPKRWVCDSDDDCGDNSDEKNCFQRECTSAEFACSNGQCLPLKWKCDRDKDCRDGGDEEGCGNITCNPDQFTCANGKCISRAWRCDHEDDCGDRSDERNCPNKTCTPDQFTCRNKKCIKKNWTCDGDNDCGDSSDEDDCPVTSPTCKSSEKLCEDGRQCIHTSWVCDGEADCNDGSDEKGCNNFNCSANLFTCNNGRCIDNSKVCDGNDDCNDRSDELKCPDKPGSPCKEGEFQCGGSKQCIPESKVCDAHKDCTNGEDEPASCGFNECLNYNGHCQQICNDTKTSYFCSCLPGYEVDKEDPKGCQDVNECKIPGICSQVCYNTKGSFKCICRLGYNLEPDRRSCKAIGGDGFLIFANRHDIRHLAFDSSYYVELIPDQKGAVALDFDFNSGYIFWTDVIEEEIRRAKMEENPTVEVVANISVDTPDGIAVDWINKKLYWTDTGNDMIEVADFDGTNRLQLIKTGLQEPRAIVVHPFIGYMYWSDWGATPKIERCGLNGDLQTREVIINTSILWPNALTIDYTIDRIWWADAKMHTIESADFLGRDRRVILRESINHPFAVTLFQNYMYWTDWEHGHGSINRANKFNGKERVVMQESLYDPMDIHVFHKQRQPIGENPCRVAEHYGGCSHICLLAPKPFYPDQFSCHCPPGINLLYDSKTCNTTDAFKCKDNFCLNGGTCKPGKENVKLPSCICPPGIKGRRCGMTPHPFTTTTTPSVQKTPQVLARQEEEDVGITIGVSIAVVILIIAIGVVVGWLVYRRIQRNNRKSMNFDNPVYKKTTESNSSSSLDRINIHFGGYSNGKSHKQSLLAAFRNEVEVSNC</sequence>
<reference evidence="22 23" key="1">
    <citation type="submission" date="2022-05" db="EMBL/GenBank/DDBJ databases">
        <authorList>
            <consortium name="Genoscope - CEA"/>
            <person name="William W."/>
        </authorList>
    </citation>
    <scope>NUCLEOTIDE SEQUENCE [LARGE SCALE GENOMIC DNA]</scope>
</reference>
<dbReference type="InterPro" id="IPR000742">
    <property type="entry name" value="EGF"/>
</dbReference>
<dbReference type="PROSITE" id="PS00022">
    <property type="entry name" value="EGF_1"/>
    <property type="match status" value="1"/>
</dbReference>
<keyword evidence="7" id="KW-0735">Signal-anchor</keyword>
<comment type="subcellular location">
    <subcellularLocation>
        <location evidence="1">Cell membrane</location>
        <topology evidence="1">Single-pass type II membrane protein</topology>
    </subcellularLocation>
    <subcellularLocation>
        <location evidence="13">Endomembrane system</location>
        <topology evidence="13">Single-pass type I membrane protein</topology>
    </subcellularLocation>
</comment>
<feature type="disulfide bond" evidence="16">
    <location>
        <begin position="677"/>
        <end position="695"/>
    </location>
</feature>
<evidence type="ECO:0000256" key="12">
    <source>
        <dbReference type="ARBA" id="ARBA00023180"/>
    </source>
</evidence>
<feature type="domain" description="EGF-like" evidence="20">
    <location>
        <begin position="1428"/>
        <end position="1467"/>
    </location>
</feature>
<keyword evidence="23" id="KW-1185">Reference proteome</keyword>
<evidence type="ECO:0000256" key="9">
    <source>
        <dbReference type="ARBA" id="ARBA00023136"/>
    </source>
</evidence>
<dbReference type="SMART" id="SM00192">
    <property type="entry name" value="LDLa"/>
    <property type="match status" value="13"/>
</dbReference>
<feature type="disulfide bond" evidence="16">
    <location>
        <begin position="829"/>
        <end position="841"/>
    </location>
</feature>
<comment type="caution">
    <text evidence="14">Lacks conserved residue(s) required for the propagation of feature annotation.</text>
</comment>
<dbReference type="PANTHER" id="PTHR22722">
    <property type="entry name" value="LOW-DENSITY LIPOPROTEIN RECEPTOR-RELATED PROTEIN 2-RELATED"/>
    <property type="match status" value="1"/>
</dbReference>
<evidence type="ECO:0000256" key="3">
    <source>
        <dbReference type="ARBA" id="ARBA00022583"/>
    </source>
</evidence>
<dbReference type="Gene3D" id="4.10.400.10">
    <property type="entry name" value="Low-density Lipoprotein Receptor"/>
    <property type="match status" value="13"/>
</dbReference>
<dbReference type="PANTHER" id="PTHR22722:SF15">
    <property type="entry name" value="LOW-DENSITY LIPOPROTEIN RECEPTOR-RELATED"/>
    <property type="match status" value="1"/>
</dbReference>
<dbReference type="SUPFAM" id="SSF57424">
    <property type="entry name" value="LDL receptor-like module"/>
    <property type="match status" value="13"/>
</dbReference>
<feature type="disulfide bond" evidence="16">
    <location>
        <begin position="790"/>
        <end position="802"/>
    </location>
</feature>
<dbReference type="InterPro" id="IPR018097">
    <property type="entry name" value="EGF_Ca-bd_CS"/>
</dbReference>
<dbReference type="Pfam" id="PF00058">
    <property type="entry name" value="Ldl_recept_b"/>
    <property type="match status" value="7"/>
</dbReference>
<evidence type="ECO:0000256" key="6">
    <source>
        <dbReference type="ARBA" id="ARBA00022737"/>
    </source>
</evidence>
<feature type="repeat" description="LDL-receptor class B" evidence="17">
    <location>
        <begin position="1155"/>
        <end position="1198"/>
    </location>
</feature>
<dbReference type="Gene3D" id="2.10.25.10">
    <property type="entry name" value="Laminin"/>
    <property type="match status" value="4"/>
</dbReference>
<dbReference type="InterPro" id="IPR011042">
    <property type="entry name" value="6-blade_b-propeller_TolB-like"/>
</dbReference>
<feature type="chain" id="PRO_5047515471" evidence="19">
    <location>
        <begin position="30"/>
        <end position="1585"/>
    </location>
</feature>
<dbReference type="InterPro" id="IPR036790">
    <property type="entry name" value="Frizzled_dom_sf"/>
</dbReference>
<dbReference type="EMBL" id="CALNXK010000048">
    <property type="protein sequence ID" value="CAH3130355.1"/>
    <property type="molecule type" value="Genomic_DNA"/>
</dbReference>
<dbReference type="CDD" id="cd00112">
    <property type="entry name" value="LDLa"/>
    <property type="match status" value="12"/>
</dbReference>
<evidence type="ECO:0000256" key="8">
    <source>
        <dbReference type="ARBA" id="ARBA00022989"/>
    </source>
</evidence>
<evidence type="ECO:0000256" key="11">
    <source>
        <dbReference type="ARBA" id="ARBA00023170"/>
    </source>
</evidence>
<keyword evidence="9 18" id="KW-0472">Membrane</keyword>
<dbReference type="PROSITE" id="PS51120">
    <property type="entry name" value="LDLRB"/>
    <property type="match status" value="8"/>
</dbReference>
<dbReference type="PRINTS" id="PR00261">
    <property type="entry name" value="LDLRECEPTOR"/>
</dbReference>
<dbReference type="PROSITE" id="PS50026">
    <property type="entry name" value="EGF_3"/>
    <property type="match status" value="1"/>
</dbReference>
<dbReference type="Pfam" id="PF12662">
    <property type="entry name" value="cEGF"/>
    <property type="match status" value="1"/>
</dbReference>
<feature type="disulfide bond" evidence="16">
    <location>
        <begin position="717"/>
        <end position="735"/>
    </location>
</feature>
<evidence type="ECO:0000256" key="1">
    <source>
        <dbReference type="ARBA" id="ARBA00004401"/>
    </source>
</evidence>
<evidence type="ECO:0000256" key="13">
    <source>
        <dbReference type="ARBA" id="ARBA00046288"/>
    </source>
</evidence>
<evidence type="ECO:0000256" key="15">
    <source>
        <dbReference type="PROSITE-ProRule" id="PRU00090"/>
    </source>
</evidence>
<evidence type="ECO:0000256" key="7">
    <source>
        <dbReference type="ARBA" id="ARBA00022968"/>
    </source>
</evidence>
<accession>A0ABN8P2T9</accession>
<dbReference type="InterPro" id="IPR002172">
    <property type="entry name" value="LDrepeatLR_classA_rpt"/>
</dbReference>
<feature type="repeat" description="LDL-receptor class B" evidence="17">
    <location>
        <begin position="1242"/>
        <end position="1287"/>
    </location>
</feature>
<feature type="disulfide bond" evidence="16">
    <location>
        <begin position="956"/>
        <end position="974"/>
    </location>
</feature>
<feature type="disulfide bond" evidence="16">
    <location>
        <begin position="968"/>
        <end position="983"/>
    </location>
</feature>
<dbReference type="InterPro" id="IPR036055">
    <property type="entry name" value="LDL_receptor-like_sf"/>
</dbReference>
<feature type="signal peptide" evidence="19">
    <location>
        <begin position="1"/>
        <end position="29"/>
    </location>
</feature>
<dbReference type="Proteomes" id="UP001159405">
    <property type="component" value="Unassembled WGS sequence"/>
</dbReference>
<feature type="disulfide bond" evidence="16">
    <location>
        <begin position="566"/>
        <end position="581"/>
    </location>
</feature>
<evidence type="ECO:0000256" key="5">
    <source>
        <dbReference type="ARBA" id="ARBA00022729"/>
    </source>
</evidence>
<feature type="disulfide bond" evidence="16">
    <location>
        <begin position="868"/>
        <end position="880"/>
    </location>
</feature>
<evidence type="ECO:0000313" key="22">
    <source>
        <dbReference type="EMBL" id="CAH3130355.1"/>
    </source>
</evidence>
<feature type="disulfide bond" evidence="16">
    <location>
        <begin position="710"/>
        <end position="722"/>
    </location>
</feature>
<feature type="repeat" description="LDL-receptor class B" evidence="17">
    <location>
        <begin position="238"/>
        <end position="280"/>
    </location>
</feature>
<feature type="disulfide bond" evidence="16">
    <location>
        <begin position="949"/>
        <end position="961"/>
    </location>
</feature>
<feature type="disulfide bond" evidence="16">
    <location>
        <begin position="528"/>
        <end position="543"/>
    </location>
</feature>
<dbReference type="SMART" id="SM00135">
    <property type="entry name" value="LY"/>
    <property type="match status" value="9"/>
</dbReference>
<feature type="disulfide bond" evidence="16">
    <location>
        <begin position="929"/>
        <end position="944"/>
    </location>
</feature>
<dbReference type="InterPro" id="IPR026823">
    <property type="entry name" value="cEGF"/>
</dbReference>
<feature type="disulfide bond" evidence="16">
    <location>
        <begin position="887"/>
        <end position="902"/>
    </location>
</feature>
<evidence type="ECO:0000259" key="20">
    <source>
        <dbReference type="PROSITE" id="PS50026"/>
    </source>
</evidence>
<keyword evidence="6" id="KW-0677">Repeat</keyword>
<feature type="disulfide bond" evidence="16">
    <location>
        <begin position="797"/>
        <end position="815"/>
    </location>
</feature>
<keyword evidence="10 14" id="KW-1015">Disulfide bond</keyword>
<feature type="repeat" description="LDL-receptor class B" evidence="17">
    <location>
        <begin position="1199"/>
        <end position="1241"/>
    </location>
</feature>
<evidence type="ECO:0000256" key="14">
    <source>
        <dbReference type="PROSITE-ProRule" id="PRU00076"/>
    </source>
</evidence>
<feature type="repeat" description="LDL-receptor class B" evidence="17">
    <location>
        <begin position="1288"/>
        <end position="1330"/>
    </location>
</feature>
<evidence type="ECO:0000313" key="23">
    <source>
        <dbReference type="Proteomes" id="UP001159405"/>
    </source>
</evidence>
<feature type="disulfide bond" evidence="15">
    <location>
        <begin position="109"/>
        <end position="133"/>
    </location>
</feature>
<dbReference type="InterPro" id="IPR023415">
    <property type="entry name" value="LDLR_class-A_CS"/>
</dbReference>
<feature type="disulfide bond" evidence="16">
    <location>
        <begin position="836"/>
        <end position="854"/>
    </location>
</feature>
<dbReference type="PROSITE" id="PS00010">
    <property type="entry name" value="ASX_HYDROXYL"/>
    <property type="match status" value="1"/>
</dbReference>
<feature type="repeat" description="LDL-receptor class B" evidence="17">
    <location>
        <begin position="281"/>
        <end position="326"/>
    </location>
</feature>
<feature type="disulfide bond" evidence="16">
    <location>
        <begin position="729"/>
        <end position="744"/>
    </location>
</feature>
<evidence type="ECO:0000256" key="18">
    <source>
        <dbReference type="SAM" id="Phobius"/>
    </source>
</evidence>
<feature type="disulfide bond" evidence="16">
    <location>
        <begin position="848"/>
        <end position="863"/>
    </location>
</feature>
<dbReference type="Pfam" id="PF01392">
    <property type="entry name" value="Fz"/>
    <property type="match status" value="1"/>
</dbReference>
<feature type="disulfide bond" evidence="16">
    <location>
        <begin position="607"/>
        <end position="622"/>
    </location>
</feature>
<dbReference type="PROSITE" id="PS50068">
    <property type="entry name" value="LDLRA_2"/>
    <property type="match status" value="13"/>
</dbReference>
<dbReference type="SMART" id="SM00063">
    <property type="entry name" value="FRI"/>
    <property type="match status" value="1"/>
</dbReference>
<evidence type="ECO:0000256" key="2">
    <source>
        <dbReference type="ARBA" id="ARBA00022536"/>
    </source>
</evidence>
<keyword evidence="3" id="KW-0254">Endocytosis</keyword>
<dbReference type="SUPFAM" id="SSF63501">
    <property type="entry name" value="Frizzled cysteine-rich domain"/>
    <property type="match status" value="1"/>
</dbReference>
<dbReference type="SUPFAM" id="SSF63825">
    <property type="entry name" value="YWTD domain"/>
    <property type="match status" value="2"/>
</dbReference>
<proteinExistence type="predicted"/>
<organism evidence="22 23">
    <name type="scientific">Porites lobata</name>
    <dbReference type="NCBI Taxonomy" id="104759"/>
    <lineage>
        <taxon>Eukaryota</taxon>
        <taxon>Metazoa</taxon>
        <taxon>Cnidaria</taxon>
        <taxon>Anthozoa</taxon>
        <taxon>Hexacorallia</taxon>
        <taxon>Scleractinia</taxon>
        <taxon>Fungiina</taxon>
        <taxon>Poritidae</taxon>
        <taxon>Porites</taxon>
    </lineage>
</organism>
<evidence type="ECO:0000256" key="19">
    <source>
        <dbReference type="SAM" id="SignalP"/>
    </source>
</evidence>
<keyword evidence="5 19" id="KW-0732">Signal</keyword>
<dbReference type="SMART" id="SM00181">
    <property type="entry name" value="EGF"/>
    <property type="match status" value="5"/>
</dbReference>
<evidence type="ECO:0000256" key="16">
    <source>
        <dbReference type="PROSITE-ProRule" id="PRU00124"/>
    </source>
</evidence>
<feature type="repeat" description="LDL-receptor class B" evidence="17">
    <location>
        <begin position="194"/>
        <end position="237"/>
    </location>
</feature>
<keyword evidence="8 18" id="KW-1133">Transmembrane helix</keyword>
<dbReference type="InterPro" id="IPR000033">
    <property type="entry name" value="LDLR_classB_rpt"/>
</dbReference>
<feature type="disulfide bond" evidence="16">
    <location>
        <begin position="809"/>
        <end position="824"/>
    </location>
</feature>
<dbReference type="InterPro" id="IPR020067">
    <property type="entry name" value="Frizzled_dom"/>
</dbReference>
<dbReference type="PROSITE" id="PS50038">
    <property type="entry name" value="FZ"/>
    <property type="match status" value="1"/>
</dbReference>
<feature type="disulfide bond" evidence="16">
    <location>
        <begin position="770"/>
        <end position="785"/>
    </location>
</feature>
<evidence type="ECO:0000256" key="4">
    <source>
        <dbReference type="ARBA" id="ARBA00022692"/>
    </source>
</evidence>
<dbReference type="InterPro" id="IPR001881">
    <property type="entry name" value="EGF-like_Ca-bd_dom"/>
</dbReference>
<evidence type="ECO:0000259" key="21">
    <source>
        <dbReference type="PROSITE" id="PS50038"/>
    </source>
</evidence>
<gene>
    <name evidence="22" type="ORF">PLOB_00034738</name>
</gene>
<feature type="disulfide bond" evidence="16">
    <location>
        <begin position="670"/>
        <end position="682"/>
    </location>
</feature>
<feature type="transmembrane region" description="Helical" evidence="18">
    <location>
        <begin position="1496"/>
        <end position="1522"/>
    </location>
</feature>
<dbReference type="PROSITE" id="PS01187">
    <property type="entry name" value="EGF_CA"/>
    <property type="match status" value="1"/>
</dbReference>
<protein>
    <submittedName>
        <fullName evidence="22">Uncharacterized protein</fullName>
    </submittedName>
</protein>
<dbReference type="PROSITE" id="PS01209">
    <property type="entry name" value="LDLRA_1"/>
    <property type="match status" value="6"/>
</dbReference>
<dbReference type="SUPFAM" id="SSF57196">
    <property type="entry name" value="EGF/Laminin"/>
    <property type="match status" value="3"/>
</dbReference>
<keyword evidence="2 14" id="KW-0245">EGF-like domain</keyword>
<comment type="caution">
    <text evidence="22">The sequence shown here is derived from an EMBL/GenBank/DDBJ whole genome shotgun (WGS) entry which is preliminary data.</text>
</comment>
<dbReference type="InterPro" id="IPR051221">
    <property type="entry name" value="LDLR-related"/>
</dbReference>
<dbReference type="InterPro" id="IPR000152">
    <property type="entry name" value="EGF-type_Asp/Asn_hydroxyl_site"/>
</dbReference>
<dbReference type="PROSITE" id="PS01186">
    <property type="entry name" value="EGF_2"/>
    <property type="match status" value="1"/>
</dbReference>
<feature type="disulfide bond" evidence="14">
    <location>
        <begin position="1457"/>
        <end position="1466"/>
    </location>
</feature>
<dbReference type="CDD" id="cd00054">
    <property type="entry name" value="EGF_CA"/>
    <property type="match status" value="1"/>
</dbReference>
<feature type="disulfide bond" evidence="16">
    <location>
        <begin position="650"/>
        <end position="665"/>
    </location>
</feature>